<evidence type="ECO:0000256" key="2">
    <source>
        <dbReference type="SAM" id="Phobius"/>
    </source>
</evidence>
<proteinExistence type="predicted"/>
<organism evidence="3 4">
    <name type="scientific">Legionella massiliensis</name>
    <dbReference type="NCBI Taxonomy" id="1034943"/>
    <lineage>
        <taxon>Bacteria</taxon>
        <taxon>Pseudomonadati</taxon>
        <taxon>Pseudomonadota</taxon>
        <taxon>Gammaproteobacteria</taxon>
        <taxon>Legionellales</taxon>
        <taxon>Legionellaceae</taxon>
        <taxon>Legionella</taxon>
    </lineage>
</organism>
<feature type="region of interest" description="Disordered" evidence="1">
    <location>
        <begin position="117"/>
        <end position="200"/>
    </location>
</feature>
<evidence type="ECO:0000313" key="4">
    <source>
        <dbReference type="Proteomes" id="UP000044071"/>
    </source>
</evidence>
<keyword evidence="2" id="KW-1133">Transmembrane helix</keyword>
<name>A0A078KVX8_9GAMM</name>
<dbReference type="EMBL" id="CCSB01000001">
    <property type="protein sequence ID" value="CDZ77151.1"/>
    <property type="molecule type" value="Genomic_DNA"/>
</dbReference>
<dbReference type="OrthoDB" id="5651878at2"/>
<gene>
    <name evidence="3" type="ORF">BN59_01433</name>
</gene>
<keyword evidence="2" id="KW-0472">Membrane</keyword>
<dbReference type="AlphaFoldDB" id="A0A078KVX8"/>
<reference evidence="3 4" key="1">
    <citation type="submission" date="2014-06" db="EMBL/GenBank/DDBJ databases">
        <authorList>
            <person name="Urmite Genomes Urmite Genomes"/>
        </authorList>
    </citation>
    <scope>NUCLEOTIDE SEQUENCE [LARGE SCALE GENOMIC DNA]</scope>
</reference>
<dbReference type="eggNOG" id="ENOG5031DRE">
    <property type="taxonomic scope" value="Bacteria"/>
</dbReference>
<feature type="compositionally biased region" description="Low complexity" evidence="1">
    <location>
        <begin position="145"/>
        <end position="159"/>
    </location>
</feature>
<evidence type="ECO:0000313" key="3">
    <source>
        <dbReference type="EMBL" id="CDZ77151.1"/>
    </source>
</evidence>
<feature type="compositionally biased region" description="Basic and acidic residues" evidence="1">
    <location>
        <begin position="171"/>
        <end position="185"/>
    </location>
</feature>
<sequence length="786" mass="88838">MAKGNKRRVNGPTKRISSNAETPDYLARIGGYFLLFIGAIGVIFTSPLSLVLGFIGFLGGLLFGKAWDAGFVGARIGSLGSLDLTLYGLELTNATVENEEPSQKQLLATEKLSIKIDSDSEQEQERATRLKKVPRRKAQEPSPLSSASVSTVSTTFFATTEKEPLISGPKPHGEGSPKQIDEKFPQADTKAGPSHLPRLTDGRKVGDRYIANLIAINLNTTLAASAFLDRLDQMSDKDIQDFVNQLDSEGLESVWLHFNDSELEPSKREYIRHKFSQLIEALSEEQFKAALSTPNFLHILNKDAYGETTAETSQVPSDKRKVGDQYITNLISINQDTTLVKSEFLDRLAQMSPKDLQIFVSQLDSRGLDSVWFHFNGLEIEPSKREYNRDKLAQLIKALSKEQLKAAFNSATFLNILNKDAYAETAATTLTRKQLQLFASDAKRQELLNTLVKKLKPSPHLLGKLLAIMPYANETLREALLQQIAHLPYRVSFNKKLAKLAQHYIDINNKIFLADFDPNQPKVERRPSKWATVQAATTPVYNTAPIKREDIKDDAFDEFIQHLNSESYLIYEQSIVEVLSHLPDYRIKMLVERASLPEFDSLLDNLWFIEAKTNNALSFLNNREERLKIVLLNLSEPQLIRAEKQNKFWEIFKNKQEPFCKMAANVLTPEQFQILIANTPLERHENFAVLISQINRDTQADKARLKKVIEAILPYTTPWLAIDLEWKINSFNGPVYELLINKLKKHLSESFQNPKVAQKYSDDHELDKQAISNLVIKSEPVASLGL</sequence>
<feature type="compositionally biased region" description="Basic and acidic residues" evidence="1">
    <location>
        <begin position="117"/>
        <end position="128"/>
    </location>
</feature>
<dbReference type="Proteomes" id="UP000044071">
    <property type="component" value="Unassembled WGS sequence"/>
</dbReference>
<protein>
    <submittedName>
        <fullName evidence="3">Uncharacterized protein</fullName>
    </submittedName>
</protein>
<keyword evidence="4" id="KW-1185">Reference proteome</keyword>
<feature type="transmembrane region" description="Helical" evidence="2">
    <location>
        <begin position="25"/>
        <end position="44"/>
    </location>
</feature>
<accession>A0A078KVX8</accession>
<dbReference type="RefSeq" id="WP_052403173.1">
    <property type="nucleotide sequence ID" value="NZ_CCVW01000001.1"/>
</dbReference>
<keyword evidence="2" id="KW-0812">Transmembrane</keyword>
<evidence type="ECO:0000256" key="1">
    <source>
        <dbReference type="SAM" id="MobiDB-lite"/>
    </source>
</evidence>